<evidence type="ECO:0008006" key="3">
    <source>
        <dbReference type="Google" id="ProtNLM"/>
    </source>
</evidence>
<organism evidence="1 2">
    <name type="scientific">Rubroshorea leprosula</name>
    <dbReference type="NCBI Taxonomy" id="152421"/>
    <lineage>
        <taxon>Eukaryota</taxon>
        <taxon>Viridiplantae</taxon>
        <taxon>Streptophyta</taxon>
        <taxon>Embryophyta</taxon>
        <taxon>Tracheophyta</taxon>
        <taxon>Spermatophyta</taxon>
        <taxon>Magnoliopsida</taxon>
        <taxon>eudicotyledons</taxon>
        <taxon>Gunneridae</taxon>
        <taxon>Pentapetalae</taxon>
        <taxon>rosids</taxon>
        <taxon>malvids</taxon>
        <taxon>Malvales</taxon>
        <taxon>Dipterocarpaceae</taxon>
        <taxon>Rubroshorea</taxon>
    </lineage>
</organism>
<evidence type="ECO:0000313" key="2">
    <source>
        <dbReference type="Proteomes" id="UP001054252"/>
    </source>
</evidence>
<accession>A0AAV5M7D0</accession>
<reference evidence="1 2" key="1">
    <citation type="journal article" date="2021" name="Commun. Biol.">
        <title>The genome of Shorea leprosula (Dipterocarpaceae) highlights the ecological relevance of drought in aseasonal tropical rainforests.</title>
        <authorList>
            <person name="Ng K.K.S."/>
            <person name="Kobayashi M.J."/>
            <person name="Fawcett J.A."/>
            <person name="Hatakeyama M."/>
            <person name="Paape T."/>
            <person name="Ng C.H."/>
            <person name="Ang C.C."/>
            <person name="Tnah L.H."/>
            <person name="Lee C.T."/>
            <person name="Nishiyama T."/>
            <person name="Sese J."/>
            <person name="O'Brien M.J."/>
            <person name="Copetti D."/>
            <person name="Mohd Noor M.I."/>
            <person name="Ong R.C."/>
            <person name="Putra M."/>
            <person name="Sireger I.Z."/>
            <person name="Indrioko S."/>
            <person name="Kosugi Y."/>
            <person name="Izuno A."/>
            <person name="Isagi Y."/>
            <person name="Lee S.L."/>
            <person name="Shimizu K.K."/>
        </authorList>
    </citation>
    <scope>NUCLEOTIDE SEQUENCE [LARGE SCALE GENOMIC DNA]</scope>
    <source>
        <strain evidence="1">214</strain>
    </source>
</reference>
<dbReference type="EMBL" id="BPVZ01000197">
    <property type="protein sequence ID" value="GKV45680.1"/>
    <property type="molecule type" value="Genomic_DNA"/>
</dbReference>
<keyword evidence="2" id="KW-1185">Reference proteome</keyword>
<sequence>MNDFQSSVFVCGCMGHLENSCEVANHIKDGGDDLDLLDETFIANTHSLVGDKIEGNKEHYETIANRASQGEGHNDTVARDLEANDNVTSNASQMQGNNALGVGEIAVEIAQPLMLL</sequence>
<dbReference type="Proteomes" id="UP001054252">
    <property type="component" value="Unassembled WGS sequence"/>
</dbReference>
<comment type="caution">
    <text evidence="1">The sequence shown here is derived from an EMBL/GenBank/DDBJ whole genome shotgun (WGS) entry which is preliminary data.</text>
</comment>
<dbReference type="AlphaFoldDB" id="A0AAV5M7D0"/>
<protein>
    <recommendedName>
        <fullName evidence="3">CCHC-type domain-containing protein</fullName>
    </recommendedName>
</protein>
<proteinExistence type="predicted"/>
<gene>
    <name evidence="1" type="ORF">SLEP1_g52738</name>
</gene>
<evidence type="ECO:0000313" key="1">
    <source>
        <dbReference type="EMBL" id="GKV45680.1"/>
    </source>
</evidence>
<name>A0AAV5M7D0_9ROSI</name>